<evidence type="ECO:0000313" key="3">
    <source>
        <dbReference type="Proteomes" id="UP000008909"/>
    </source>
</evidence>
<reference key="2">
    <citation type="submission" date="2011-10" db="EMBL/GenBank/DDBJ databases">
        <title>The genome and transcriptome sequence of Clonorchis sinensis provide insights into the carcinogenic liver fluke.</title>
        <authorList>
            <person name="Wang X."/>
            <person name="Huang Y."/>
            <person name="Chen W."/>
            <person name="Liu H."/>
            <person name="Guo L."/>
            <person name="Chen Y."/>
            <person name="Luo F."/>
            <person name="Zhou W."/>
            <person name="Sun J."/>
            <person name="Mao Q."/>
            <person name="Liang P."/>
            <person name="Zhou C."/>
            <person name="Tian Y."/>
            <person name="Men J."/>
            <person name="Lv X."/>
            <person name="Huang L."/>
            <person name="Zhou J."/>
            <person name="Hu Y."/>
            <person name="Li R."/>
            <person name="Zhang F."/>
            <person name="Lei H."/>
            <person name="Li X."/>
            <person name="Hu X."/>
            <person name="Liang C."/>
            <person name="Xu J."/>
            <person name="Wu Z."/>
            <person name="Yu X."/>
        </authorList>
    </citation>
    <scope>NUCLEOTIDE SEQUENCE</scope>
    <source>
        <strain>Henan</strain>
    </source>
</reference>
<accession>G7Y785</accession>
<proteinExistence type="predicted"/>
<feature type="region of interest" description="Disordered" evidence="1">
    <location>
        <begin position="174"/>
        <end position="205"/>
    </location>
</feature>
<keyword evidence="3" id="KW-1185">Reference proteome</keyword>
<evidence type="ECO:0000313" key="2">
    <source>
        <dbReference type="EMBL" id="GAA48820.1"/>
    </source>
</evidence>
<reference evidence="2" key="1">
    <citation type="journal article" date="2011" name="Genome Biol.">
        <title>The draft genome of the carcinogenic human liver fluke Clonorchis sinensis.</title>
        <authorList>
            <person name="Wang X."/>
            <person name="Chen W."/>
            <person name="Huang Y."/>
            <person name="Sun J."/>
            <person name="Men J."/>
            <person name="Liu H."/>
            <person name="Luo F."/>
            <person name="Guo L."/>
            <person name="Lv X."/>
            <person name="Deng C."/>
            <person name="Zhou C."/>
            <person name="Fan Y."/>
            <person name="Li X."/>
            <person name="Huang L."/>
            <person name="Hu Y."/>
            <person name="Liang C."/>
            <person name="Hu X."/>
            <person name="Xu J."/>
            <person name="Yu X."/>
        </authorList>
    </citation>
    <scope>NUCLEOTIDE SEQUENCE [LARGE SCALE GENOMIC DNA]</scope>
    <source>
        <strain evidence="2">Henan</strain>
    </source>
</reference>
<feature type="region of interest" description="Disordered" evidence="1">
    <location>
        <begin position="221"/>
        <end position="245"/>
    </location>
</feature>
<organism evidence="2 3">
    <name type="scientific">Clonorchis sinensis</name>
    <name type="common">Chinese liver fluke</name>
    <dbReference type="NCBI Taxonomy" id="79923"/>
    <lineage>
        <taxon>Eukaryota</taxon>
        <taxon>Metazoa</taxon>
        <taxon>Spiralia</taxon>
        <taxon>Lophotrochozoa</taxon>
        <taxon>Platyhelminthes</taxon>
        <taxon>Trematoda</taxon>
        <taxon>Digenea</taxon>
        <taxon>Opisthorchiida</taxon>
        <taxon>Opisthorchiata</taxon>
        <taxon>Opisthorchiidae</taxon>
        <taxon>Clonorchis</taxon>
    </lineage>
</organism>
<feature type="region of interest" description="Disordered" evidence="1">
    <location>
        <begin position="1"/>
        <end position="26"/>
    </location>
</feature>
<evidence type="ECO:0000256" key="1">
    <source>
        <dbReference type="SAM" id="MobiDB-lite"/>
    </source>
</evidence>
<sequence length="428" mass="46731">MLERPSKAAGFDGSSGLPLSRRNEASPSSESVLSHADCVLFFGSRKQAWARRVRALCTEEIDRTAARIETANRLQEWIGTAVIPYKAGTSEVIRRVLNSANIRVAFQKGKTLRSVLDKPPGNFTPELVSIREECDRIPNAGQRLSDGGARLRHGTYNRSRQCGSFKTGTAIHTIAADSGGSGNHQASQREQNRGVDGNPNPTKVQEGFSREIKTGTAIHTIAADSGGSGNHQASQREQNRGCGTGELMESGLRQAELTRDCVRVLMHVESLANQGVEIPTRPKFKRDLHSTHTAIGSPPNSPATVYLINQSWTEVDCRFMGQNLSKLDYIIRPNGTNIRCGIGNFNRTLQTIGGFHFHSRIRPSSDYLADVPTQVQRELNPVSRLGQPGTVPALVLPSGGMAVRHREGATAERTTVPKRTGSKRRRIS</sequence>
<gene>
    <name evidence="2" type="ORF">CLF_102075</name>
</gene>
<name>G7Y785_CLOSI</name>
<feature type="region of interest" description="Disordered" evidence="1">
    <location>
        <begin position="405"/>
        <end position="428"/>
    </location>
</feature>
<dbReference type="EMBL" id="DF142911">
    <property type="protein sequence ID" value="GAA48820.1"/>
    <property type="molecule type" value="Genomic_DNA"/>
</dbReference>
<protein>
    <submittedName>
        <fullName evidence="2">Uncharacterized protein</fullName>
    </submittedName>
</protein>
<dbReference type="AlphaFoldDB" id="G7Y785"/>
<dbReference type="Proteomes" id="UP000008909">
    <property type="component" value="Unassembled WGS sequence"/>
</dbReference>